<evidence type="ECO:0000313" key="3">
    <source>
        <dbReference type="Proteomes" id="UP000654075"/>
    </source>
</evidence>
<name>A0A813HIM1_POLGL</name>
<organism evidence="2 3">
    <name type="scientific">Polarella glacialis</name>
    <name type="common">Dinoflagellate</name>
    <dbReference type="NCBI Taxonomy" id="89957"/>
    <lineage>
        <taxon>Eukaryota</taxon>
        <taxon>Sar</taxon>
        <taxon>Alveolata</taxon>
        <taxon>Dinophyceae</taxon>
        <taxon>Suessiales</taxon>
        <taxon>Suessiaceae</taxon>
        <taxon>Polarella</taxon>
    </lineage>
</organism>
<comment type="caution">
    <text evidence="2">The sequence shown here is derived from an EMBL/GenBank/DDBJ whole genome shotgun (WGS) entry which is preliminary data.</text>
</comment>
<proteinExistence type="predicted"/>
<gene>
    <name evidence="2" type="ORF">PGLA1383_LOCUS52883</name>
</gene>
<dbReference type="Proteomes" id="UP000654075">
    <property type="component" value="Unassembled WGS sequence"/>
</dbReference>
<protein>
    <submittedName>
        <fullName evidence="2">Uncharacterized protein</fullName>
    </submittedName>
</protein>
<accession>A0A813HIM1</accession>
<dbReference type="EMBL" id="CAJNNV010031716">
    <property type="protein sequence ID" value="CAE8637540.1"/>
    <property type="molecule type" value="Genomic_DNA"/>
</dbReference>
<evidence type="ECO:0000256" key="1">
    <source>
        <dbReference type="SAM" id="MobiDB-lite"/>
    </source>
</evidence>
<evidence type="ECO:0000313" key="2">
    <source>
        <dbReference type="EMBL" id="CAE8637540.1"/>
    </source>
</evidence>
<dbReference type="AlphaFoldDB" id="A0A813HIM1"/>
<feature type="region of interest" description="Disordered" evidence="1">
    <location>
        <begin position="152"/>
        <end position="184"/>
    </location>
</feature>
<keyword evidence="3" id="KW-1185">Reference proteome</keyword>
<feature type="region of interest" description="Disordered" evidence="1">
    <location>
        <begin position="1"/>
        <end position="47"/>
    </location>
</feature>
<sequence>MTGITEEQLEKQRVEAAESPEDASLPSRDGDESYDTSCSSSLRPLLLPGRDESQDALEAREVAAGSSRDSSCCSSLLGPGCFSGAFLGTLLCGFLLVMVHRKEACGLHESQPRHSDGLLIDSWWTRDSLCRLLRGSSGNSTFVVSRDIAVAHNQHQQSPPPKQLHEQAHQPLAPPHPNRSAHNNSHIIANSSTTRTLHKRSEASEEPAAKIINADPTSLFCFMVVQPPPSYELEVAKYLLREGLGIFACEAWRVYSDRLSQPIALGSWAELPVETIPIPGPEAYYSTELFKHRLLFNADVFYRAWEHILKDGIYQKHAFTVKVDPDSVFMPHRLKAQLHSFARQDVPDVGRGKIFFNCPDFEAEGRAHIWLWEADISIKYCMLKLGVERLALFDALYDRDCPRPEFHWWVAW</sequence>
<feature type="compositionally biased region" description="Low complexity" evidence="1">
    <location>
        <begin position="37"/>
        <end position="47"/>
    </location>
</feature>
<reference evidence="2" key="1">
    <citation type="submission" date="2021-02" db="EMBL/GenBank/DDBJ databases">
        <authorList>
            <person name="Dougan E. K."/>
            <person name="Rhodes N."/>
            <person name="Thang M."/>
            <person name="Chan C."/>
        </authorList>
    </citation>
    <scope>NUCLEOTIDE SEQUENCE</scope>
</reference>